<feature type="compositionally biased region" description="Basic and acidic residues" evidence="1">
    <location>
        <begin position="1206"/>
        <end position="1215"/>
    </location>
</feature>
<dbReference type="PANTHER" id="PTHR30441:SF8">
    <property type="entry name" value="DUF748 DOMAIN-CONTAINING PROTEIN"/>
    <property type="match status" value="1"/>
</dbReference>
<evidence type="ECO:0000256" key="2">
    <source>
        <dbReference type="SAM" id="Phobius"/>
    </source>
</evidence>
<keyword evidence="2" id="KW-1133">Transmembrane helix</keyword>
<evidence type="ECO:0008006" key="5">
    <source>
        <dbReference type="Google" id="ProtNLM"/>
    </source>
</evidence>
<feature type="compositionally biased region" description="Low complexity" evidence="1">
    <location>
        <begin position="345"/>
        <end position="359"/>
    </location>
</feature>
<keyword evidence="2" id="KW-0472">Membrane</keyword>
<dbReference type="InterPro" id="IPR036737">
    <property type="entry name" value="OmpA-like_sf"/>
</dbReference>
<evidence type="ECO:0000313" key="3">
    <source>
        <dbReference type="EMBL" id="GGP23438.1"/>
    </source>
</evidence>
<dbReference type="InterPro" id="IPR052894">
    <property type="entry name" value="AsmA-related"/>
</dbReference>
<feature type="transmembrane region" description="Helical" evidence="2">
    <location>
        <begin position="12"/>
        <end position="37"/>
    </location>
</feature>
<dbReference type="Pfam" id="PF05359">
    <property type="entry name" value="DUF748"/>
    <property type="match status" value="2"/>
</dbReference>
<accession>A0ABQ2PDN7</accession>
<keyword evidence="2" id="KW-0812">Transmembrane</keyword>
<dbReference type="InterPro" id="IPR008023">
    <property type="entry name" value="DUF748"/>
</dbReference>
<name>A0ABQ2PDN7_9NEIS</name>
<dbReference type="EMBL" id="BMLX01000006">
    <property type="protein sequence ID" value="GGP23438.1"/>
    <property type="molecule type" value="Genomic_DNA"/>
</dbReference>
<feature type="region of interest" description="Disordered" evidence="1">
    <location>
        <begin position="336"/>
        <end position="371"/>
    </location>
</feature>
<sequence>MSHFLKTPGRIMRWLTWLAVFLVAISIIGFLLLPWLARPQLEKALSSALHRPTTVAGMAFNPFTLQVRLDGVDVREHNKTVLSAAHMTANLDWASVWRRGPVLSALTLDQPYVWVQRVSGQQYNWSDLLKPSPQPKKDEGTLRFALYNISLNNGRIDFDDRVVNKTSQVTAINLGIPFISSLPVYVETVVEPHLAFRLNGSPFDIRGKTTPFENNRQTTVDLKVDGLDIPAYLQYVPVELGLRLPAAKFDSQLQLVFRQENNQPQLRLTGAAQLRDVNLTDTQGQPLLVLPRMRTVLADVRPLAGVYHLQSIETEGLHLTVTHAADGSLNWTRALNPPGASATKAQARPASGAASAAAAEAEHDEKSTTPDVQIASVALHKSRVDWQDDSVKPTFSASLDPLDLTLQHVALAGKQPATVQLSASTAAGEKITQQGTLTLQPLAVESELSISALALPRYQPYVAPYINGAITNGTFDWHGKLHYGDGGALRVEGVDTALNNLRLDLTNSKDGSLQIGKFSLTGAAFDLAEQRYHLGQVALADPVWNASRGTDGQIDWTRLVKPQPAMAARAHSSNSSAPNKPLRVTASGIAVSNYTSRFVDHQLPKLPPLTLKSLSLQTGPIDYPSATPTEIKLQALGGKGGKYDVSGSVANTPAAGKLKLDLQNVDVGYGQAYFSQWLNVTVPTIKVSVKGDLVFGTARGFTGSYKGNVRVTDLYSLDKVTGEDFLKWKSLDVNGIDARFDPMRVDIKTISLQNFYSRLVLYPDGHLNLADIVIKQGQPRGQRVSLTNIAANASAPQAATPTPTPAPKPGAVASAPVKAPAKPLPPIKIGTIKLAGGNINYTDNFVKPNYTANLTDMAGTITGLSSAQDARAAVDIKGSVDRIAPVAVSGQLNPLSQQLYLDINASVKGYELSAASTYSAKYAGYGIEKGKLSMDVHYQIADRQLKAQNKIQLDQLTLGDKVDSPEATKLPVRLALSLLTDHNGQINLDLPIAGSLDDPQFSVGGLIIKVIVNLLEKAVTAPFDLLASAFGGGPQFAYAPFEPGSAVLDDKAQDSLDKLQKALADRPAIKLEITGWSDPTLDLEGLRKHMVQSRMKAIKARQLTDHGETVTDESALEITPQEYPQLLARVYKQARFPDKPTNLIGMDKSLPVEEMEKQLYTKLPVSDNDLRQLAVDRGLAVKNFLQQKGADAARLYVTQPRVDGGGVEKPKDGGPRTRAAFKLG</sequence>
<feature type="region of interest" description="Disordered" evidence="1">
    <location>
        <begin position="1202"/>
        <end position="1224"/>
    </location>
</feature>
<keyword evidence="4" id="KW-1185">Reference proteome</keyword>
<protein>
    <recommendedName>
        <fullName evidence="5">DUF748 domain-containing protein</fullName>
    </recommendedName>
</protein>
<dbReference type="Gene3D" id="3.30.1330.60">
    <property type="entry name" value="OmpA-like domain"/>
    <property type="match status" value="1"/>
</dbReference>
<organism evidence="3 4">
    <name type="scientific">Silvimonas iriomotensis</name>
    <dbReference type="NCBI Taxonomy" id="449662"/>
    <lineage>
        <taxon>Bacteria</taxon>
        <taxon>Pseudomonadati</taxon>
        <taxon>Pseudomonadota</taxon>
        <taxon>Betaproteobacteria</taxon>
        <taxon>Neisseriales</taxon>
        <taxon>Chitinibacteraceae</taxon>
        <taxon>Silvimonas</taxon>
    </lineage>
</organism>
<proteinExistence type="predicted"/>
<dbReference type="Proteomes" id="UP000637267">
    <property type="component" value="Unassembled WGS sequence"/>
</dbReference>
<feature type="region of interest" description="Disordered" evidence="1">
    <location>
        <begin position="795"/>
        <end position="814"/>
    </location>
</feature>
<gene>
    <name evidence="3" type="ORF">GCM10010970_34380</name>
</gene>
<evidence type="ECO:0000313" key="4">
    <source>
        <dbReference type="Proteomes" id="UP000637267"/>
    </source>
</evidence>
<dbReference type="PANTHER" id="PTHR30441">
    <property type="entry name" value="DUF748 DOMAIN-CONTAINING PROTEIN"/>
    <property type="match status" value="1"/>
</dbReference>
<comment type="caution">
    <text evidence="3">The sequence shown here is derived from an EMBL/GenBank/DDBJ whole genome shotgun (WGS) entry which is preliminary data.</text>
</comment>
<evidence type="ECO:0000256" key="1">
    <source>
        <dbReference type="SAM" id="MobiDB-lite"/>
    </source>
</evidence>
<reference evidence="4" key="1">
    <citation type="journal article" date="2019" name="Int. J. Syst. Evol. Microbiol.">
        <title>The Global Catalogue of Microorganisms (GCM) 10K type strain sequencing project: providing services to taxonomists for standard genome sequencing and annotation.</title>
        <authorList>
            <consortium name="The Broad Institute Genomics Platform"/>
            <consortium name="The Broad Institute Genome Sequencing Center for Infectious Disease"/>
            <person name="Wu L."/>
            <person name="Ma J."/>
        </authorList>
    </citation>
    <scope>NUCLEOTIDE SEQUENCE [LARGE SCALE GENOMIC DNA]</scope>
    <source>
        <strain evidence="4">CGMCC 1.8859</strain>
    </source>
</reference>